<dbReference type="InterPro" id="IPR007197">
    <property type="entry name" value="rSAM"/>
</dbReference>
<evidence type="ECO:0000256" key="5">
    <source>
        <dbReference type="ARBA" id="ARBA00023014"/>
    </source>
</evidence>
<feature type="domain" description="Radical SAM core" evidence="6">
    <location>
        <begin position="159"/>
        <end position="387"/>
    </location>
</feature>
<dbReference type="SUPFAM" id="SSF102114">
    <property type="entry name" value="Radical SAM enzymes"/>
    <property type="match status" value="1"/>
</dbReference>
<dbReference type="Pfam" id="PF13282">
    <property type="entry name" value="DUF4070"/>
    <property type="match status" value="1"/>
</dbReference>
<dbReference type="SFLD" id="SFLDG01123">
    <property type="entry name" value="methyltransferase_(Class_B)"/>
    <property type="match status" value="1"/>
</dbReference>
<name>A0A2N9L3K9_9BACT</name>
<dbReference type="EC" id="2.1.1.-" evidence="7"/>
<keyword evidence="7" id="KW-0808">Transferase</keyword>
<protein>
    <submittedName>
        <fullName evidence="7">Putative enzyme</fullName>
        <ecNumber evidence="7">2.1.1.-</ecNumber>
    </submittedName>
</protein>
<keyword evidence="3" id="KW-0479">Metal-binding</keyword>
<dbReference type="InterPro" id="IPR023404">
    <property type="entry name" value="rSAM_horseshoe"/>
</dbReference>
<dbReference type="Gene3D" id="3.40.50.280">
    <property type="entry name" value="Cobalamin-binding domain"/>
    <property type="match status" value="1"/>
</dbReference>
<organism evidence="7 8">
    <name type="scientific">Candidatus Sulfuritelmatomonas gaucii</name>
    <dbReference type="NCBI Taxonomy" id="2043161"/>
    <lineage>
        <taxon>Bacteria</taxon>
        <taxon>Pseudomonadati</taxon>
        <taxon>Acidobacteriota</taxon>
        <taxon>Terriglobia</taxon>
        <taxon>Terriglobales</taxon>
        <taxon>Acidobacteriaceae</taxon>
        <taxon>Candidatus Sulfuritelmatomonas</taxon>
    </lineage>
</organism>
<evidence type="ECO:0000256" key="3">
    <source>
        <dbReference type="ARBA" id="ARBA00022723"/>
    </source>
</evidence>
<sequence length="520" mass="58646">MNALLIYPRFPDTYWSFKHALSFLGKRAAQPPLGLMTVAALLPGSWNKRLVDENVERLRDSDLQWADVALISAMHIQQEALFAILARCRDLGLRTVVGGPIASSLSLEEINADHVVIGEAESLIATLARDLERGAARPAYQASERPAMETSPLPDISLVKMNRYSTMTVQYSRGCPFNCEFCDIIEIYGRRPRTKAVHQVIAELDQLRAAGWRESVFIVDDNFIGNKARAKELCGALAEWRIQNKTSFGFITEASLNLADDRELMQLMKEAGFQSVFLGIETPDESGLVAANKLQNTRRSLLDSVALIQSYGMQVMGGFILGFDTDREDIFERMTEFIQKSGIPIAMVGLLQAMPGTQLFRRLWREGRILHTGAGNNTSMSLNFLPRMDATKLVEGYRSVLKQIYSSDAYYKRIKVYLNRIQTAPREKHVKQPWLTRDNARALVHSIVRQGVFSSERWSYWKFLAAAATRYRRSFGTAMTLAVMGYHFQVITRKLSKFKMPELPAVANEVDLPAETGERT</sequence>
<dbReference type="Pfam" id="PF04055">
    <property type="entry name" value="Radical_SAM"/>
    <property type="match status" value="1"/>
</dbReference>
<keyword evidence="4" id="KW-0408">Iron</keyword>
<dbReference type="SFLD" id="SFLDF00303">
    <property type="entry name" value="hopanoid_C2-methyltransferase"/>
    <property type="match status" value="1"/>
</dbReference>
<dbReference type="GO" id="GO:0032259">
    <property type="term" value="P:methylation"/>
    <property type="evidence" value="ECO:0007669"/>
    <property type="project" value="UniProtKB-KW"/>
</dbReference>
<proteinExistence type="predicted"/>
<dbReference type="PANTHER" id="PTHR43409">
    <property type="entry name" value="ANAEROBIC MAGNESIUM-PROTOPORPHYRIN IX MONOMETHYL ESTER CYCLASE-RELATED"/>
    <property type="match status" value="1"/>
</dbReference>
<dbReference type="InterPro" id="IPR051198">
    <property type="entry name" value="BchE-like"/>
</dbReference>
<reference evidence="8" key="1">
    <citation type="submission" date="2018-02" db="EMBL/GenBank/DDBJ databases">
        <authorList>
            <person name="Hausmann B."/>
        </authorList>
    </citation>
    <scope>NUCLEOTIDE SEQUENCE [LARGE SCALE GENOMIC DNA]</scope>
    <source>
        <strain evidence="8">Peat soil MAG SbA5</strain>
    </source>
</reference>
<comment type="cofactor">
    <cofactor evidence="1">
        <name>[4Fe-4S] cluster</name>
        <dbReference type="ChEBI" id="CHEBI:49883"/>
    </cofactor>
</comment>
<dbReference type="Proteomes" id="UP000239735">
    <property type="component" value="Unassembled WGS sequence"/>
</dbReference>
<dbReference type="SFLD" id="SFLDG01082">
    <property type="entry name" value="B12-binding_domain_containing"/>
    <property type="match status" value="1"/>
</dbReference>
<evidence type="ECO:0000313" key="8">
    <source>
        <dbReference type="Proteomes" id="UP000239735"/>
    </source>
</evidence>
<dbReference type="InterPro" id="IPR058240">
    <property type="entry name" value="rSAM_sf"/>
</dbReference>
<dbReference type="OrthoDB" id="100851at2"/>
<dbReference type="Gene3D" id="3.80.30.20">
    <property type="entry name" value="tm_1862 like domain"/>
    <property type="match status" value="1"/>
</dbReference>
<accession>A0A2N9L3K9</accession>
<dbReference type="GO" id="GO:0046872">
    <property type="term" value="F:metal ion binding"/>
    <property type="evidence" value="ECO:0007669"/>
    <property type="project" value="UniProtKB-KW"/>
</dbReference>
<keyword evidence="7" id="KW-0489">Methyltransferase</keyword>
<dbReference type="PROSITE" id="PS51918">
    <property type="entry name" value="RADICAL_SAM"/>
    <property type="match status" value="1"/>
</dbReference>
<evidence type="ECO:0000256" key="4">
    <source>
        <dbReference type="ARBA" id="ARBA00023004"/>
    </source>
</evidence>
<keyword evidence="5" id="KW-0411">Iron-sulfur</keyword>
<dbReference type="SMART" id="SM00729">
    <property type="entry name" value="Elp3"/>
    <property type="match status" value="1"/>
</dbReference>
<dbReference type="GO" id="GO:0051539">
    <property type="term" value="F:4 iron, 4 sulfur cluster binding"/>
    <property type="evidence" value="ECO:0007669"/>
    <property type="project" value="UniProtKB-KW"/>
</dbReference>
<dbReference type="GO" id="GO:0008168">
    <property type="term" value="F:methyltransferase activity"/>
    <property type="evidence" value="ECO:0007669"/>
    <property type="project" value="UniProtKB-KW"/>
</dbReference>
<dbReference type="InterPro" id="IPR006638">
    <property type="entry name" value="Elp3/MiaA/NifB-like_rSAM"/>
</dbReference>
<keyword evidence="2" id="KW-0949">S-adenosyl-L-methionine</keyword>
<evidence type="ECO:0000256" key="2">
    <source>
        <dbReference type="ARBA" id="ARBA00022691"/>
    </source>
</evidence>
<dbReference type="InterPro" id="IPR034530">
    <property type="entry name" value="HpnP-like"/>
</dbReference>
<dbReference type="PANTHER" id="PTHR43409:SF3">
    <property type="entry name" value="HYPOTHETICAL METHYLTRANSFERASE"/>
    <property type="match status" value="1"/>
</dbReference>
<dbReference type="InterPro" id="IPR034466">
    <property type="entry name" value="Methyltransferase_Class_B"/>
</dbReference>
<dbReference type="AlphaFoldDB" id="A0A2N9L3K9"/>
<gene>
    <name evidence="7" type="ORF">SBA5_1150008</name>
</gene>
<dbReference type="InterPro" id="IPR025274">
    <property type="entry name" value="DUF4070"/>
</dbReference>
<evidence type="ECO:0000256" key="1">
    <source>
        <dbReference type="ARBA" id="ARBA00001966"/>
    </source>
</evidence>
<evidence type="ECO:0000313" key="7">
    <source>
        <dbReference type="EMBL" id="SPE17892.1"/>
    </source>
</evidence>
<dbReference type="EMBL" id="OKRB01000019">
    <property type="protein sequence ID" value="SPE17892.1"/>
    <property type="molecule type" value="Genomic_DNA"/>
</dbReference>
<dbReference type="GO" id="GO:0005829">
    <property type="term" value="C:cytosol"/>
    <property type="evidence" value="ECO:0007669"/>
    <property type="project" value="TreeGrafter"/>
</dbReference>
<evidence type="ECO:0000259" key="6">
    <source>
        <dbReference type="PROSITE" id="PS51918"/>
    </source>
</evidence>
<dbReference type="SFLD" id="SFLDS00029">
    <property type="entry name" value="Radical_SAM"/>
    <property type="match status" value="1"/>
</dbReference>